<keyword evidence="2" id="KW-0378">Hydrolase</keyword>
<name>A0A1B2EPY5_9HYPH</name>
<dbReference type="InterPro" id="IPR013108">
    <property type="entry name" value="Amidohydro_3"/>
</dbReference>
<feature type="domain" description="Amidohydrolase 3" evidence="1">
    <location>
        <begin position="53"/>
        <end position="537"/>
    </location>
</feature>
<reference evidence="2" key="1">
    <citation type="submission" date="2016-07" db="EMBL/GenBank/DDBJ databases">
        <title>Microvirga ossetica sp. nov. a new species of rhizobia isolated from root nodules of the legume species Vicia alpestris Steven originated from North Ossetia region in the Caucasus.</title>
        <authorList>
            <person name="Safronova V.I."/>
            <person name="Kuznetsova I.G."/>
            <person name="Sazanova A.L."/>
            <person name="Belimov A."/>
            <person name="Andronov E."/>
            <person name="Osledkin Y.S."/>
            <person name="Onishchuk O.P."/>
            <person name="Kurchak O.N."/>
            <person name="Shaposhnikov A.I."/>
            <person name="Willems A."/>
            <person name="Tikhonovich I.A."/>
        </authorList>
    </citation>
    <scope>NUCLEOTIDE SEQUENCE [LARGE SCALE GENOMIC DNA]</scope>
    <source>
        <strain evidence="2">V5/3M</strain>
    </source>
</reference>
<dbReference type="PANTHER" id="PTHR22642">
    <property type="entry name" value="IMIDAZOLONEPROPIONASE"/>
    <property type="match status" value="1"/>
</dbReference>
<protein>
    <submittedName>
        <fullName evidence="2">Amidohydrolase</fullName>
    </submittedName>
</protein>
<dbReference type="CDD" id="cd01300">
    <property type="entry name" value="YtcJ_like"/>
    <property type="match status" value="1"/>
</dbReference>
<dbReference type="SUPFAM" id="SSF51338">
    <property type="entry name" value="Composite domain of metallo-dependent hydrolases"/>
    <property type="match status" value="1"/>
</dbReference>
<dbReference type="Gene3D" id="3.20.20.140">
    <property type="entry name" value="Metal-dependent hydrolases"/>
    <property type="match status" value="1"/>
</dbReference>
<accession>A0A1B2EPY5</accession>
<dbReference type="Pfam" id="PF07969">
    <property type="entry name" value="Amidohydro_3"/>
    <property type="match status" value="1"/>
</dbReference>
<gene>
    <name evidence="2" type="ORF">BB934_24700</name>
</gene>
<dbReference type="Gene3D" id="2.30.40.10">
    <property type="entry name" value="Urease, subunit C, domain 1"/>
    <property type="match status" value="1"/>
</dbReference>
<dbReference type="AlphaFoldDB" id="A0A1B2EPY5"/>
<dbReference type="PANTHER" id="PTHR22642:SF2">
    <property type="entry name" value="PROTEIN LONG AFTER FAR-RED 3"/>
    <property type="match status" value="1"/>
</dbReference>
<sequence length="545" mass="58821">MPFLPKADIVLTNGRVFRGISEQVTEAIALWAGQVLAAGSSADMEPLIGPSTRVIDLAGRLATPGLCDSHMHLLPYGVIMGHVDVRASSTPTLAALLDKVRQRASVTPPGQWIQGRGYDQFELDVGRHPLREELDAAAPEHPVAIVRACGHVTICNSKALELAEIDEATPVPQGGAIEQRDGRLTGLLAETGRDRLKAVLPEPTDRELVQAIDDAGRACLSYGITSVMDAGVGMRAGYREVAAYRTAQRLGRLPVRTTQCLLGGPGGIVEQAYADGVVTGVGDSMLRVGPVKIFTDGSAGGRTAAMSEPYVGEPKTTGLMLLHDNEMNDLVHDYHARGYQLAVHAIGDAAIEQTLNAFESALDAMPDPDRRHRIEHAGYARADQNARMKRLGVQPVPQPVFIYDFGDLYISVVGEKRAKPSYPLKTWIDLGFKPAAGSDAPVCDINPFPNFFSMLTRKTSHGTIMDEREVVSIAQAITAFTEFGAYVNKAEHEWGRLVPGLAADVAVFSRDLLTASPEEILHDTRCDLTIRGGEIVFDRHGETAR</sequence>
<dbReference type="RefSeq" id="WP_099513203.1">
    <property type="nucleotide sequence ID" value="NZ_CP016616.1"/>
</dbReference>
<dbReference type="KEGG" id="moc:BB934_24700"/>
<evidence type="ECO:0000259" key="1">
    <source>
        <dbReference type="Pfam" id="PF07969"/>
    </source>
</evidence>
<dbReference type="OrthoDB" id="9811399at2"/>
<dbReference type="GO" id="GO:0016810">
    <property type="term" value="F:hydrolase activity, acting on carbon-nitrogen (but not peptide) bonds"/>
    <property type="evidence" value="ECO:0007669"/>
    <property type="project" value="InterPro"/>
</dbReference>
<dbReference type="SUPFAM" id="SSF51556">
    <property type="entry name" value="Metallo-dependent hydrolases"/>
    <property type="match status" value="1"/>
</dbReference>
<organism evidence="2">
    <name type="scientific">Microvirga ossetica</name>
    <dbReference type="NCBI Taxonomy" id="1882682"/>
    <lineage>
        <taxon>Bacteria</taxon>
        <taxon>Pseudomonadati</taxon>
        <taxon>Pseudomonadota</taxon>
        <taxon>Alphaproteobacteria</taxon>
        <taxon>Hyphomicrobiales</taxon>
        <taxon>Methylobacteriaceae</taxon>
        <taxon>Microvirga</taxon>
    </lineage>
</organism>
<dbReference type="InterPro" id="IPR011059">
    <property type="entry name" value="Metal-dep_hydrolase_composite"/>
</dbReference>
<dbReference type="InterPro" id="IPR033932">
    <property type="entry name" value="YtcJ-like"/>
</dbReference>
<dbReference type="Gene3D" id="3.10.310.70">
    <property type="match status" value="1"/>
</dbReference>
<dbReference type="EMBL" id="CP016616">
    <property type="protein sequence ID" value="ANY82043.1"/>
    <property type="molecule type" value="Genomic_DNA"/>
</dbReference>
<dbReference type="InterPro" id="IPR032466">
    <property type="entry name" value="Metal_Hydrolase"/>
</dbReference>
<proteinExistence type="predicted"/>
<evidence type="ECO:0000313" key="2">
    <source>
        <dbReference type="EMBL" id="ANY82043.1"/>
    </source>
</evidence>